<organism evidence="1 2">
    <name type="scientific">Halalkalibacter kiskunsagensis</name>
    <dbReference type="NCBI Taxonomy" id="1548599"/>
    <lineage>
        <taxon>Bacteria</taxon>
        <taxon>Bacillati</taxon>
        <taxon>Bacillota</taxon>
        <taxon>Bacilli</taxon>
        <taxon>Bacillales</taxon>
        <taxon>Bacillaceae</taxon>
        <taxon>Halalkalibacter</taxon>
    </lineage>
</organism>
<dbReference type="Proteomes" id="UP001589838">
    <property type="component" value="Unassembled WGS sequence"/>
</dbReference>
<evidence type="ECO:0000313" key="2">
    <source>
        <dbReference type="Proteomes" id="UP001589838"/>
    </source>
</evidence>
<gene>
    <name evidence="1" type="ORF">ACFFHM_15660</name>
</gene>
<comment type="caution">
    <text evidence="1">The sequence shown here is derived from an EMBL/GenBank/DDBJ whole genome shotgun (WGS) entry which is preliminary data.</text>
</comment>
<protein>
    <submittedName>
        <fullName evidence="1">Uncharacterized protein</fullName>
    </submittedName>
</protein>
<name>A0ABV6KEZ4_9BACI</name>
<keyword evidence="2" id="KW-1185">Reference proteome</keyword>
<accession>A0ABV6KEZ4</accession>
<sequence>MNYHSFMIELKDKDGVVEKREAKINIENNISADVAKSKLLQIAEQERKELLGIEYMGLFAYNKPPQ</sequence>
<proteinExistence type="predicted"/>
<reference evidence="1 2" key="1">
    <citation type="submission" date="2024-09" db="EMBL/GenBank/DDBJ databases">
        <authorList>
            <person name="Sun Q."/>
            <person name="Mori K."/>
        </authorList>
    </citation>
    <scope>NUCLEOTIDE SEQUENCE [LARGE SCALE GENOMIC DNA]</scope>
    <source>
        <strain evidence="1 2">NCAIM B.02610</strain>
    </source>
</reference>
<dbReference type="EMBL" id="JBHLUX010000037">
    <property type="protein sequence ID" value="MFC0471892.1"/>
    <property type="molecule type" value="Genomic_DNA"/>
</dbReference>
<dbReference type="RefSeq" id="WP_335961741.1">
    <property type="nucleotide sequence ID" value="NZ_JAXBLX010000020.1"/>
</dbReference>
<evidence type="ECO:0000313" key="1">
    <source>
        <dbReference type="EMBL" id="MFC0471892.1"/>
    </source>
</evidence>